<keyword evidence="2" id="KW-1133">Transmembrane helix</keyword>
<dbReference type="Proteomes" id="UP001632037">
    <property type="component" value="Unassembled WGS sequence"/>
</dbReference>
<feature type="region of interest" description="Disordered" evidence="1">
    <location>
        <begin position="1"/>
        <end position="34"/>
    </location>
</feature>
<feature type="region of interest" description="Disordered" evidence="1">
    <location>
        <begin position="90"/>
        <end position="135"/>
    </location>
</feature>
<keyword evidence="2" id="KW-0472">Membrane</keyword>
<reference evidence="3 4" key="1">
    <citation type="submission" date="2024-09" db="EMBL/GenBank/DDBJ databases">
        <title>Genome sequencing and assembly of Phytophthora oleae, isolate VK10A, causative agent of rot of olive drupes.</title>
        <authorList>
            <person name="Conti Taguali S."/>
            <person name="Riolo M."/>
            <person name="La Spada F."/>
            <person name="Cacciola S.O."/>
            <person name="Dionisio G."/>
        </authorList>
    </citation>
    <scope>NUCLEOTIDE SEQUENCE [LARGE SCALE GENOMIC DNA]</scope>
    <source>
        <strain evidence="3 4">VK10A</strain>
    </source>
</reference>
<sequence>MLAISSAAPGSGRHYRRGDAWRGKASYMTSTSSPSLELKQLVATQHQQLKSDVTSIDDRQPEEAQEEASVPVLPKRKTFATFRLMAFSDSDEGSDYVPSEEEEDKSEEEDDTSAEELFEGEKVASEEQEEFDEDSRWWGSTENKRRWEKCYRQKDAAFRKKFGCAINTPAHPETRRRLRKDKTRHRVYRFVVAGLVIAYLVQLAVVYSASEWAFSMVTWRPSTTGNERVVDVSDTPADMGSSGHSAAVIKPHSSQQQIPEHVRTGLHLCSTLSRRVVKSEHDVTATQHALRACDIAVKFAPLKSREVVEAHVLRGDLRSLLSRFDGADKDYKAAISLVHEFDGSISVYPRLARTLSQELELKVVSNRWTQLYKAKSFKDLRREAKARAGDSSGADPATAVKKLAADWVSAFKKKKTVLDVLTLQRGYTLRRLKYEDEQTTLDEF</sequence>
<feature type="region of interest" description="Disordered" evidence="1">
    <location>
        <begin position="49"/>
        <end position="71"/>
    </location>
</feature>
<evidence type="ECO:0000256" key="1">
    <source>
        <dbReference type="SAM" id="MobiDB-lite"/>
    </source>
</evidence>
<accession>A0ABD3FS84</accession>
<feature type="compositionally biased region" description="Acidic residues" evidence="1">
    <location>
        <begin position="90"/>
        <end position="118"/>
    </location>
</feature>
<dbReference type="EMBL" id="JBIMZQ010000013">
    <property type="protein sequence ID" value="KAL3667834.1"/>
    <property type="molecule type" value="Genomic_DNA"/>
</dbReference>
<evidence type="ECO:0000313" key="3">
    <source>
        <dbReference type="EMBL" id="KAL3667834.1"/>
    </source>
</evidence>
<name>A0ABD3FS84_9STRA</name>
<gene>
    <name evidence="3" type="ORF">V7S43_007384</name>
</gene>
<organism evidence="3 4">
    <name type="scientific">Phytophthora oleae</name>
    <dbReference type="NCBI Taxonomy" id="2107226"/>
    <lineage>
        <taxon>Eukaryota</taxon>
        <taxon>Sar</taxon>
        <taxon>Stramenopiles</taxon>
        <taxon>Oomycota</taxon>
        <taxon>Peronosporomycetes</taxon>
        <taxon>Peronosporales</taxon>
        <taxon>Peronosporaceae</taxon>
        <taxon>Phytophthora</taxon>
    </lineage>
</organism>
<keyword evidence="2" id="KW-0812">Transmembrane</keyword>
<dbReference type="AlphaFoldDB" id="A0ABD3FS84"/>
<proteinExistence type="predicted"/>
<evidence type="ECO:0000256" key="2">
    <source>
        <dbReference type="SAM" id="Phobius"/>
    </source>
</evidence>
<comment type="caution">
    <text evidence="3">The sequence shown here is derived from an EMBL/GenBank/DDBJ whole genome shotgun (WGS) entry which is preliminary data.</text>
</comment>
<evidence type="ECO:0000313" key="4">
    <source>
        <dbReference type="Proteomes" id="UP001632037"/>
    </source>
</evidence>
<keyword evidence="4" id="KW-1185">Reference proteome</keyword>
<feature type="transmembrane region" description="Helical" evidence="2">
    <location>
        <begin position="187"/>
        <end position="207"/>
    </location>
</feature>
<protein>
    <submittedName>
        <fullName evidence="3">Uncharacterized protein</fullName>
    </submittedName>
</protein>